<name>A0A1S7UHU5_ROSNE</name>
<organism evidence="3">
    <name type="scientific">Rosellinia necatrix</name>
    <name type="common">White root-rot fungus</name>
    <dbReference type="NCBI Taxonomy" id="77044"/>
    <lineage>
        <taxon>Eukaryota</taxon>
        <taxon>Fungi</taxon>
        <taxon>Dikarya</taxon>
        <taxon>Ascomycota</taxon>
        <taxon>Pezizomycotina</taxon>
        <taxon>Sordariomycetes</taxon>
        <taxon>Xylariomycetidae</taxon>
        <taxon>Xylariales</taxon>
        <taxon>Xylariaceae</taxon>
        <taxon>Rosellinia</taxon>
    </lineage>
</organism>
<dbReference type="AlphaFoldDB" id="A0A1S7UHU5"/>
<reference evidence="3" key="1">
    <citation type="submission" date="2016-03" db="EMBL/GenBank/DDBJ databases">
        <title>Draft genome sequence of Rosellinia necatrix.</title>
        <authorList>
            <person name="Kanematsu S."/>
        </authorList>
    </citation>
    <scope>NUCLEOTIDE SEQUENCE [LARGE SCALE GENOMIC DNA]</scope>
    <source>
        <strain evidence="3">W97</strain>
    </source>
</reference>
<dbReference type="OrthoDB" id="5398191at2759"/>
<dbReference type="OMA" id="PAFIGMN"/>
<evidence type="ECO:0000313" key="4">
    <source>
        <dbReference type="Proteomes" id="UP000054516"/>
    </source>
</evidence>
<sequence>MLEYFSYKKVKKHRDEKAAAAKQKSEQQDKDDNKPAPPETTNDKTAAVGGSGAAPGSASPPAVQIISKPAGDDDGGDAISIEGTPILDHEDEKFLERLTSAGASVHDEDEGPPPPLPPRVKTPVIDIDSDTSSEAGDSKDAGGDDKGKGKGKGKGKDKDKDKEQRHSGDKPKRFSFVTNLSRNISLRRKPAGATTTTASPSGLHSDHLAVPAGAEATREHDDMARVLDDLDLAARDDRAFSLSAESADTVRRFTQVLRDLVRGVPTAYGDLTSLLDDRDGLIARGYERLPSGLKKLVAQLPEKLTSTLAPELLAVAAEAQGLSVEEAGAKEGLKGAAKKFLAPGNLHELVTKPGALVGLLKGIVNALKTRFPAFVGTNVLWSLAVFLLLSMLWYCYKRGREVRLEQEAADAAAAAAATADAEGKTDDTIEGRPRVEELPDDPMLTSAATATATTTATADTNVVRDGATARD</sequence>
<accession>A0A1S7UHU5</accession>
<feature type="compositionally biased region" description="Low complexity" evidence="1">
    <location>
        <begin position="54"/>
        <end position="63"/>
    </location>
</feature>
<keyword evidence="4" id="KW-1185">Reference proteome</keyword>
<feature type="compositionally biased region" description="Basic and acidic residues" evidence="1">
    <location>
        <begin position="136"/>
        <end position="172"/>
    </location>
</feature>
<proteinExistence type="predicted"/>
<feature type="compositionally biased region" description="Basic and acidic residues" evidence="1">
    <location>
        <begin position="13"/>
        <end position="34"/>
    </location>
</feature>
<feature type="compositionally biased region" description="Basic and acidic residues" evidence="1">
    <location>
        <begin position="87"/>
        <end position="96"/>
    </location>
</feature>
<feature type="region of interest" description="Disordered" evidence="1">
    <location>
        <begin position="417"/>
        <end position="471"/>
    </location>
</feature>
<dbReference type="EMBL" id="DF977446">
    <property type="protein sequence ID" value="GAP82750.1"/>
    <property type="molecule type" value="Genomic_DNA"/>
</dbReference>
<evidence type="ECO:0000256" key="1">
    <source>
        <dbReference type="SAM" id="MobiDB-lite"/>
    </source>
</evidence>
<evidence type="ECO:0000256" key="2">
    <source>
        <dbReference type="SAM" id="Phobius"/>
    </source>
</evidence>
<evidence type="ECO:0000313" key="3">
    <source>
        <dbReference type="EMBL" id="GAP82750.1"/>
    </source>
</evidence>
<protein>
    <submittedName>
        <fullName evidence="3">Putative ring-like domain-containing protein</fullName>
    </submittedName>
</protein>
<dbReference type="Proteomes" id="UP000054516">
    <property type="component" value="Unassembled WGS sequence"/>
</dbReference>
<feature type="region of interest" description="Disordered" evidence="1">
    <location>
        <begin position="1"/>
        <end position="207"/>
    </location>
</feature>
<keyword evidence="2" id="KW-0812">Transmembrane</keyword>
<feature type="compositionally biased region" description="Low complexity" evidence="1">
    <location>
        <begin position="447"/>
        <end position="458"/>
    </location>
</feature>
<keyword evidence="2" id="KW-0472">Membrane</keyword>
<feature type="transmembrane region" description="Helical" evidence="2">
    <location>
        <begin position="379"/>
        <end position="396"/>
    </location>
</feature>
<gene>
    <name evidence="3" type="ORF">SAMD00023353_0102860</name>
</gene>
<feature type="compositionally biased region" description="Low complexity" evidence="1">
    <location>
        <begin position="191"/>
        <end position="202"/>
    </location>
</feature>
<feature type="compositionally biased region" description="Basic and acidic residues" evidence="1">
    <location>
        <begin position="421"/>
        <end position="437"/>
    </location>
</feature>
<keyword evidence="2" id="KW-1133">Transmembrane helix</keyword>
<dbReference type="STRING" id="77044.A0A1S7UHU5"/>